<evidence type="ECO:0000313" key="2">
    <source>
        <dbReference type="Proteomes" id="UP000036367"/>
    </source>
</evidence>
<evidence type="ECO:0000313" key="1">
    <source>
        <dbReference type="EMBL" id="KLU06715.1"/>
    </source>
</evidence>
<name>A0A0J1BJI4_RHOIS</name>
<accession>A0A0J1BJI4</accession>
<dbReference type="Proteomes" id="UP000036367">
    <property type="component" value="Unassembled WGS sequence"/>
</dbReference>
<dbReference type="EMBL" id="LECT01000013">
    <property type="protein sequence ID" value="KLU06715.1"/>
    <property type="molecule type" value="Genomic_DNA"/>
</dbReference>
<keyword evidence="2" id="KW-1185">Reference proteome</keyword>
<dbReference type="AlphaFoldDB" id="A0A0J1BJI4"/>
<comment type="caution">
    <text evidence="1">The sequence shown here is derived from an EMBL/GenBank/DDBJ whole genome shotgun (WGS) entry which is preliminary data.</text>
</comment>
<proteinExistence type="predicted"/>
<organism evidence="1 2">
    <name type="scientific">Rhodopirellula islandica</name>
    <dbReference type="NCBI Taxonomy" id="595434"/>
    <lineage>
        <taxon>Bacteria</taxon>
        <taxon>Pseudomonadati</taxon>
        <taxon>Planctomycetota</taxon>
        <taxon>Planctomycetia</taxon>
        <taxon>Pirellulales</taxon>
        <taxon>Pirellulaceae</taxon>
        <taxon>Rhodopirellula</taxon>
    </lineage>
</organism>
<gene>
    <name evidence="1" type="ORF">RISK_001279</name>
</gene>
<sequence>MLRRDPLSNDSIQWTLRSASRRATMPCQFQGSESRTLGMTTNLEPSHK</sequence>
<reference evidence="1" key="1">
    <citation type="submission" date="2015-05" db="EMBL/GenBank/DDBJ databases">
        <title>Permanent draft genome of Rhodopirellula islandicus K833.</title>
        <authorList>
            <person name="Kizina J."/>
            <person name="Richter M."/>
            <person name="Glockner F.O."/>
            <person name="Harder J."/>
        </authorList>
    </citation>
    <scope>NUCLEOTIDE SEQUENCE [LARGE SCALE GENOMIC DNA]</scope>
    <source>
        <strain evidence="1">K833</strain>
    </source>
</reference>
<protein>
    <submittedName>
        <fullName evidence="1">Uncharacterized protein</fullName>
    </submittedName>
</protein>